<accession>A0A6A5XE59</accession>
<reference evidence="2" key="1">
    <citation type="journal article" date="2020" name="Stud. Mycol.">
        <title>101 Dothideomycetes genomes: a test case for predicting lifestyles and emergence of pathogens.</title>
        <authorList>
            <person name="Haridas S."/>
            <person name="Albert R."/>
            <person name="Binder M."/>
            <person name="Bloem J."/>
            <person name="Labutti K."/>
            <person name="Salamov A."/>
            <person name="Andreopoulos B."/>
            <person name="Baker S."/>
            <person name="Barry K."/>
            <person name="Bills G."/>
            <person name="Bluhm B."/>
            <person name="Cannon C."/>
            <person name="Castanera R."/>
            <person name="Culley D."/>
            <person name="Daum C."/>
            <person name="Ezra D."/>
            <person name="Gonzalez J."/>
            <person name="Henrissat B."/>
            <person name="Kuo A."/>
            <person name="Liang C."/>
            <person name="Lipzen A."/>
            <person name="Lutzoni F."/>
            <person name="Magnuson J."/>
            <person name="Mondo S."/>
            <person name="Nolan M."/>
            <person name="Ohm R."/>
            <person name="Pangilinan J."/>
            <person name="Park H.-J."/>
            <person name="Ramirez L."/>
            <person name="Alfaro M."/>
            <person name="Sun H."/>
            <person name="Tritt A."/>
            <person name="Yoshinaga Y."/>
            <person name="Zwiers L.-H."/>
            <person name="Turgeon B."/>
            <person name="Goodwin S."/>
            <person name="Spatafora J."/>
            <person name="Crous P."/>
            <person name="Grigoriev I."/>
        </authorList>
    </citation>
    <scope>NUCLEOTIDE SEQUENCE</scope>
    <source>
        <strain evidence="2">CBS 175.79</strain>
    </source>
</reference>
<evidence type="ECO:0000256" key="1">
    <source>
        <dbReference type="SAM" id="Phobius"/>
    </source>
</evidence>
<dbReference type="RefSeq" id="XP_033379657.1">
    <property type="nucleotide sequence ID" value="XM_033522675.1"/>
</dbReference>
<dbReference type="AlphaFoldDB" id="A0A6A5XE59"/>
<gene>
    <name evidence="2" type="ORF">BU24DRAFT_278548</name>
</gene>
<evidence type="ECO:0000313" key="3">
    <source>
        <dbReference type="Proteomes" id="UP000799778"/>
    </source>
</evidence>
<dbReference type="EMBL" id="ML978074">
    <property type="protein sequence ID" value="KAF2011318.1"/>
    <property type="molecule type" value="Genomic_DNA"/>
</dbReference>
<dbReference type="OrthoDB" id="3942886at2759"/>
<protein>
    <submittedName>
        <fullName evidence="2">Uncharacterized protein</fullName>
    </submittedName>
</protein>
<name>A0A6A5XE59_9PLEO</name>
<feature type="transmembrane region" description="Helical" evidence="1">
    <location>
        <begin position="28"/>
        <end position="47"/>
    </location>
</feature>
<organism evidence="2 3">
    <name type="scientific">Aaosphaeria arxii CBS 175.79</name>
    <dbReference type="NCBI Taxonomy" id="1450172"/>
    <lineage>
        <taxon>Eukaryota</taxon>
        <taxon>Fungi</taxon>
        <taxon>Dikarya</taxon>
        <taxon>Ascomycota</taxon>
        <taxon>Pezizomycotina</taxon>
        <taxon>Dothideomycetes</taxon>
        <taxon>Pleosporomycetidae</taxon>
        <taxon>Pleosporales</taxon>
        <taxon>Pleosporales incertae sedis</taxon>
        <taxon>Aaosphaeria</taxon>
    </lineage>
</organism>
<dbReference type="GeneID" id="54280072"/>
<sequence>MPPPSIPTGQSRTTDQATSNRPTHLFKISLVVLALCVCLRLTSIFLAQRKSNSIVHRSPREEKDAKKCLPPPEKEVFAKTTNFQYFDKEQTLRPVSWNQPIKEHPFPIGQNSFPPTFRPVYPWTGPPKPLPGPYDPSLFPLPTVRRHSSVDAVEESSTPDCNNTIDYSRRVSTNSIPAYQSTLHGSITRSSRGWRRNQWVVSGE</sequence>
<evidence type="ECO:0000313" key="2">
    <source>
        <dbReference type="EMBL" id="KAF2011318.1"/>
    </source>
</evidence>
<keyword evidence="3" id="KW-1185">Reference proteome</keyword>
<proteinExistence type="predicted"/>
<keyword evidence="1" id="KW-1133">Transmembrane helix</keyword>
<keyword evidence="1" id="KW-0472">Membrane</keyword>
<dbReference type="Proteomes" id="UP000799778">
    <property type="component" value="Unassembled WGS sequence"/>
</dbReference>
<keyword evidence="1" id="KW-0812">Transmembrane</keyword>